<dbReference type="InterPro" id="IPR050179">
    <property type="entry name" value="Trans_hexapeptide_repeat"/>
</dbReference>
<dbReference type="PROSITE" id="PS00101">
    <property type="entry name" value="HEXAPEP_TRANSFERASES"/>
    <property type="match status" value="1"/>
</dbReference>
<dbReference type="SUPFAM" id="SSF51161">
    <property type="entry name" value="Trimeric LpxA-like enzymes"/>
    <property type="match status" value="1"/>
</dbReference>
<evidence type="ECO:0000256" key="2">
    <source>
        <dbReference type="ARBA" id="ARBA00022737"/>
    </source>
</evidence>
<dbReference type="InterPro" id="IPR001451">
    <property type="entry name" value="Hexapep"/>
</dbReference>
<dbReference type="EMBL" id="JBHTLU010000045">
    <property type="protein sequence ID" value="MFD1224446.1"/>
    <property type="molecule type" value="Genomic_DNA"/>
</dbReference>
<evidence type="ECO:0000313" key="3">
    <source>
        <dbReference type="EMBL" id="MFD1224446.1"/>
    </source>
</evidence>
<accession>A0ABW3UXD4</accession>
<protein>
    <submittedName>
        <fullName evidence="3">CatB-related O-acetyltransferase</fullName>
        <ecNumber evidence="3">2.3.1.-</ecNumber>
    </submittedName>
</protein>
<dbReference type="InterPro" id="IPR018357">
    <property type="entry name" value="Hexapep_transf_CS"/>
</dbReference>
<keyword evidence="4" id="KW-1185">Reference proteome</keyword>
<sequence>MSIHSLQQTFPRRAEGSKIFIGEFTYGYPEVLSWGENSILTIGKFCSIADRVSIFLGGEHRPDWVTTYPFNALIPSFSYIQGHPKTKGNVVIGNDVWLGSGATIMSGVQIGDGAVIGARAVVTKYVPPYAVVAGNPGKIIKYRFDDETIRRLLQVQWWNWPLDRIERAIPFLLSTDIQLFLAYCEAQIL</sequence>
<evidence type="ECO:0000313" key="4">
    <source>
        <dbReference type="Proteomes" id="UP001597180"/>
    </source>
</evidence>
<gene>
    <name evidence="3" type="ORF">ACFQ4B_30495</name>
</gene>
<dbReference type="PANTHER" id="PTHR43300:SF11">
    <property type="entry name" value="ACETYLTRANSFERASE RV3034C-RELATED"/>
    <property type="match status" value="1"/>
</dbReference>
<proteinExistence type="predicted"/>
<dbReference type="GO" id="GO:0016746">
    <property type="term" value="F:acyltransferase activity"/>
    <property type="evidence" value="ECO:0007669"/>
    <property type="project" value="UniProtKB-KW"/>
</dbReference>
<dbReference type="Gene3D" id="2.160.10.10">
    <property type="entry name" value="Hexapeptide repeat proteins"/>
    <property type="match status" value="1"/>
</dbReference>
<dbReference type="PANTHER" id="PTHR43300">
    <property type="entry name" value="ACETYLTRANSFERASE"/>
    <property type="match status" value="1"/>
</dbReference>
<dbReference type="RefSeq" id="WP_345586487.1">
    <property type="nucleotide sequence ID" value="NZ_BAABJG010000004.1"/>
</dbReference>
<name>A0ABW3UXD4_9BACL</name>
<keyword evidence="3" id="KW-0012">Acyltransferase</keyword>
<comment type="caution">
    <text evidence="3">The sequence shown here is derived from an EMBL/GenBank/DDBJ whole genome shotgun (WGS) entry which is preliminary data.</text>
</comment>
<evidence type="ECO:0000256" key="1">
    <source>
        <dbReference type="ARBA" id="ARBA00022679"/>
    </source>
</evidence>
<reference evidence="4" key="1">
    <citation type="journal article" date="2019" name="Int. J. Syst. Evol. Microbiol.">
        <title>The Global Catalogue of Microorganisms (GCM) 10K type strain sequencing project: providing services to taxonomists for standard genome sequencing and annotation.</title>
        <authorList>
            <consortium name="The Broad Institute Genomics Platform"/>
            <consortium name="The Broad Institute Genome Sequencing Center for Infectious Disease"/>
            <person name="Wu L."/>
            <person name="Ma J."/>
        </authorList>
    </citation>
    <scope>NUCLEOTIDE SEQUENCE [LARGE SCALE GENOMIC DNA]</scope>
    <source>
        <strain evidence="4">CCUG 53270</strain>
    </source>
</reference>
<dbReference type="InterPro" id="IPR011004">
    <property type="entry name" value="Trimer_LpxA-like_sf"/>
</dbReference>
<dbReference type="Proteomes" id="UP001597180">
    <property type="component" value="Unassembled WGS sequence"/>
</dbReference>
<dbReference type="Pfam" id="PF00132">
    <property type="entry name" value="Hexapep"/>
    <property type="match status" value="1"/>
</dbReference>
<organism evidence="3 4">
    <name type="scientific">Paenibacillus vulneris</name>
    <dbReference type="NCBI Taxonomy" id="1133364"/>
    <lineage>
        <taxon>Bacteria</taxon>
        <taxon>Bacillati</taxon>
        <taxon>Bacillota</taxon>
        <taxon>Bacilli</taxon>
        <taxon>Bacillales</taxon>
        <taxon>Paenibacillaceae</taxon>
        <taxon>Paenibacillus</taxon>
    </lineage>
</organism>
<dbReference type="EC" id="2.3.1.-" evidence="3"/>
<keyword evidence="1 3" id="KW-0808">Transferase</keyword>
<dbReference type="CDD" id="cd03349">
    <property type="entry name" value="LbH_XAT"/>
    <property type="match status" value="1"/>
</dbReference>
<keyword evidence="2" id="KW-0677">Repeat</keyword>